<organism evidence="1 2">
    <name type="scientific">Salmonella enterica subsp. enterica serovar Rubislaw str. A4-653</name>
    <dbReference type="NCBI Taxonomy" id="913081"/>
    <lineage>
        <taxon>Bacteria</taxon>
        <taxon>Pseudomonadati</taxon>
        <taxon>Pseudomonadota</taxon>
        <taxon>Gammaproteobacteria</taxon>
        <taxon>Enterobacterales</taxon>
        <taxon>Enterobacteriaceae</taxon>
        <taxon>Salmonella</taxon>
    </lineage>
</organism>
<reference evidence="1 2" key="1">
    <citation type="journal article" date="2011" name="BMC Genomics">
        <title>Genome sequencing reveals diversification of virulence factor content and possible host adaptation in distinct subpopulations of Salmonella enterica.</title>
        <authorList>
            <person name="den Bakker H.C."/>
            <person name="Moreno Switt A.I."/>
            <person name="Govoni G."/>
            <person name="Cummings C.A."/>
            <person name="Ranieri M.L."/>
            <person name="Degoricija L."/>
            <person name="Hoelzer K."/>
            <person name="Rodriguez-Rivera L.D."/>
            <person name="Brown S."/>
            <person name="Bolchacova E."/>
            <person name="Furtado M.R."/>
            <person name="Wiedmann M."/>
        </authorList>
    </citation>
    <scope>NUCLEOTIDE SEQUENCE [LARGE SCALE GENOMIC DNA]</scope>
    <source>
        <strain evidence="1 2">A4-653</strain>
    </source>
</reference>
<sequence>MVIVIHPFGFSWLVRPIREFFSNMPVGISLVLKCLSHHFPS</sequence>
<gene>
    <name evidence="1" type="ORF">LTSERUB_6788</name>
</gene>
<feature type="non-terminal residue" evidence="1">
    <location>
        <position position="41"/>
    </location>
</feature>
<accession>G5QCS4</accession>
<protein>
    <submittedName>
        <fullName evidence="1">Uncharacterized protein</fullName>
    </submittedName>
</protein>
<evidence type="ECO:0000313" key="2">
    <source>
        <dbReference type="Proteomes" id="UP000004903"/>
    </source>
</evidence>
<dbReference type="Proteomes" id="UP000004903">
    <property type="component" value="Unassembled WGS sequence"/>
</dbReference>
<evidence type="ECO:0000313" key="1">
    <source>
        <dbReference type="EMBL" id="EHC96581.1"/>
    </source>
</evidence>
<dbReference type="EMBL" id="AFCT01000019">
    <property type="protein sequence ID" value="EHC96581.1"/>
    <property type="molecule type" value="Genomic_DNA"/>
</dbReference>
<name>G5QCS4_SALRU</name>
<proteinExistence type="predicted"/>
<dbReference type="AlphaFoldDB" id="G5QCS4"/>
<comment type="caution">
    <text evidence="1">The sequence shown here is derived from an EMBL/GenBank/DDBJ whole genome shotgun (WGS) entry which is preliminary data.</text>
</comment>